<proteinExistence type="inferred from homology"/>
<evidence type="ECO:0000313" key="8">
    <source>
        <dbReference type="EMBL" id="SUZ96446.1"/>
    </source>
</evidence>
<reference evidence="8" key="1">
    <citation type="submission" date="2018-05" db="EMBL/GenBank/DDBJ databases">
        <authorList>
            <person name="Lanie J.A."/>
            <person name="Ng W.-L."/>
            <person name="Kazmierczak K.M."/>
            <person name="Andrzejewski T.M."/>
            <person name="Davidsen T.M."/>
            <person name="Wayne K.J."/>
            <person name="Tettelin H."/>
            <person name="Glass J.I."/>
            <person name="Rusch D."/>
            <person name="Podicherti R."/>
            <person name="Tsui H.-C.T."/>
            <person name="Winkler M.E."/>
        </authorList>
    </citation>
    <scope>NUCLEOTIDE SEQUENCE</scope>
</reference>
<name>A0A381RX65_9ZZZZ</name>
<gene>
    <name evidence="8" type="ORF">METZ01_LOCUS49300</name>
</gene>
<evidence type="ECO:0000256" key="3">
    <source>
        <dbReference type="ARBA" id="ARBA00022448"/>
    </source>
</evidence>
<feature type="transmembrane region" description="Helical" evidence="7">
    <location>
        <begin position="170"/>
        <end position="191"/>
    </location>
</feature>
<dbReference type="Pfam" id="PF00230">
    <property type="entry name" value="MIP"/>
    <property type="match status" value="1"/>
</dbReference>
<dbReference type="NCBIfam" id="TIGR00861">
    <property type="entry name" value="MIP"/>
    <property type="match status" value="1"/>
</dbReference>
<dbReference type="GO" id="GO:0015254">
    <property type="term" value="F:glycerol channel activity"/>
    <property type="evidence" value="ECO:0007669"/>
    <property type="project" value="TreeGrafter"/>
</dbReference>
<feature type="transmembrane region" description="Helical" evidence="7">
    <location>
        <begin position="6"/>
        <end position="27"/>
    </location>
</feature>
<organism evidence="8">
    <name type="scientific">marine metagenome</name>
    <dbReference type="NCBI Taxonomy" id="408172"/>
    <lineage>
        <taxon>unclassified sequences</taxon>
        <taxon>metagenomes</taxon>
        <taxon>ecological metagenomes</taxon>
    </lineage>
</organism>
<evidence type="ECO:0000256" key="5">
    <source>
        <dbReference type="ARBA" id="ARBA00022989"/>
    </source>
</evidence>
<dbReference type="Gene3D" id="1.20.1080.10">
    <property type="entry name" value="Glycerol uptake facilitator protein"/>
    <property type="match status" value="1"/>
</dbReference>
<evidence type="ECO:0000256" key="7">
    <source>
        <dbReference type="SAM" id="Phobius"/>
    </source>
</evidence>
<keyword evidence="5 7" id="KW-1133">Transmembrane helix</keyword>
<dbReference type="CDD" id="cd00333">
    <property type="entry name" value="MIP"/>
    <property type="match status" value="1"/>
</dbReference>
<dbReference type="SUPFAM" id="SSF81338">
    <property type="entry name" value="Aquaporin-like"/>
    <property type="match status" value="1"/>
</dbReference>
<comment type="similarity">
    <text evidence="2">Belongs to the MIP/aquaporin (TC 1.A.8) family.</text>
</comment>
<evidence type="ECO:0000256" key="1">
    <source>
        <dbReference type="ARBA" id="ARBA00004141"/>
    </source>
</evidence>
<dbReference type="InterPro" id="IPR023271">
    <property type="entry name" value="Aquaporin-like"/>
</dbReference>
<dbReference type="InterPro" id="IPR050363">
    <property type="entry name" value="MIP/Aquaporin"/>
</dbReference>
<evidence type="ECO:0000256" key="4">
    <source>
        <dbReference type="ARBA" id="ARBA00022692"/>
    </source>
</evidence>
<feature type="transmembrane region" description="Helical" evidence="7">
    <location>
        <begin position="83"/>
        <end position="104"/>
    </location>
</feature>
<keyword evidence="4 7" id="KW-0812">Transmembrane</keyword>
<dbReference type="GO" id="GO:0005886">
    <property type="term" value="C:plasma membrane"/>
    <property type="evidence" value="ECO:0007669"/>
    <property type="project" value="TreeGrafter"/>
</dbReference>
<dbReference type="PANTHER" id="PTHR43829">
    <property type="entry name" value="AQUAPORIN OR AQUAGLYCEROPORIN RELATED"/>
    <property type="match status" value="1"/>
</dbReference>
<feature type="transmembrane region" description="Helical" evidence="7">
    <location>
        <begin position="217"/>
        <end position="240"/>
    </location>
</feature>
<dbReference type="InterPro" id="IPR022357">
    <property type="entry name" value="MIP_CS"/>
</dbReference>
<protein>
    <recommendedName>
        <fullName evidence="9">Aquaporin</fullName>
    </recommendedName>
</protein>
<evidence type="ECO:0000256" key="2">
    <source>
        <dbReference type="ARBA" id="ARBA00006175"/>
    </source>
</evidence>
<dbReference type="AlphaFoldDB" id="A0A381RX65"/>
<accession>A0A381RX65</accession>
<dbReference type="PRINTS" id="PR00783">
    <property type="entry name" value="MINTRINSICP"/>
</dbReference>
<comment type="subcellular location">
    <subcellularLocation>
        <location evidence="1">Membrane</location>
        <topology evidence="1">Multi-pass membrane protein</topology>
    </subcellularLocation>
</comment>
<dbReference type="EMBL" id="UINC01002417">
    <property type="protein sequence ID" value="SUZ96446.1"/>
    <property type="molecule type" value="Genomic_DNA"/>
</dbReference>
<dbReference type="PROSITE" id="PS00221">
    <property type="entry name" value="MIP"/>
    <property type="match status" value="1"/>
</dbReference>
<dbReference type="InterPro" id="IPR000425">
    <property type="entry name" value="MIP"/>
</dbReference>
<feature type="transmembrane region" description="Helical" evidence="7">
    <location>
        <begin position="39"/>
        <end position="63"/>
    </location>
</feature>
<evidence type="ECO:0008006" key="9">
    <source>
        <dbReference type="Google" id="ProtNLM"/>
    </source>
</evidence>
<keyword evidence="3" id="KW-0813">Transport</keyword>
<evidence type="ECO:0000256" key="6">
    <source>
        <dbReference type="ARBA" id="ARBA00023136"/>
    </source>
</evidence>
<sequence>MSAFVAELIGTMILVVLGDGVVANVLLTRSKGEGSGWMVIATGWGLAVSVAVYAVGSVSGAHINPAVTVGLASIGRFPWADVPIYIAGQLLGAILGGVVVWLAYRPHWQGTADPDLKLAVFCTAPAVRQFGANVVTEIIGTLILVLGVLTILSPENLAPETGFPMGMGPLLVGMLVWSIGLSLGGPTGYAINPARDLGPRIAHCLLPIPGKRDSDWAYSWVPVVGPLIGGVLGALCYRLLWVA</sequence>
<dbReference type="PANTHER" id="PTHR43829:SF9">
    <property type="entry name" value="AQUAPORIN-9"/>
    <property type="match status" value="1"/>
</dbReference>
<keyword evidence="6 7" id="KW-0472">Membrane</keyword>
<feature type="transmembrane region" description="Helical" evidence="7">
    <location>
        <begin position="138"/>
        <end position="158"/>
    </location>
</feature>